<gene>
    <name evidence="2" type="ORF">CIK00_02535</name>
</gene>
<dbReference type="AlphaFoldDB" id="A0A2N4UY01"/>
<dbReference type="RefSeq" id="WP_101767344.1">
    <property type="nucleotide sequence ID" value="NZ_BPPU01000001.1"/>
</dbReference>
<accession>A0A2N4UY01</accession>
<evidence type="ECO:0008006" key="4">
    <source>
        <dbReference type="Google" id="ProtNLM"/>
    </source>
</evidence>
<evidence type="ECO:0000313" key="3">
    <source>
        <dbReference type="Proteomes" id="UP000234420"/>
    </source>
</evidence>
<evidence type="ECO:0000256" key="1">
    <source>
        <dbReference type="SAM" id="SignalP"/>
    </source>
</evidence>
<dbReference type="Proteomes" id="UP000234420">
    <property type="component" value="Unassembled WGS sequence"/>
</dbReference>
<protein>
    <recommendedName>
        <fullName evidence="4">Lipoprotein</fullName>
    </recommendedName>
</protein>
<sequence>MIKKYFVLVSTLVLSACAATPPAPLALMPTAVLTSQPWAHNKTLNLTCVDQAPNSYIAVIDNGSTENVEVVQPQQPLSLTLRHVLAQQLTGQGFSINNNATSTMAVTVEKALVTIKQGLVEYNMRSELQLQLTVNTPNGQFIKHYSGNSSREDALTASNKDIAISMNKLINSVLTEVANDSELNKYLTENI</sequence>
<feature type="chain" id="PRO_5014924171" description="Lipoprotein" evidence="1">
    <location>
        <begin position="19"/>
        <end position="191"/>
    </location>
</feature>
<proteinExistence type="predicted"/>
<keyword evidence="1" id="KW-0732">Signal</keyword>
<dbReference type="EMBL" id="NPIB01000001">
    <property type="protein sequence ID" value="PLC59904.1"/>
    <property type="molecule type" value="Genomic_DNA"/>
</dbReference>
<comment type="caution">
    <text evidence="2">The sequence shown here is derived from an EMBL/GenBank/DDBJ whole genome shotgun (WGS) entry which is preliminary data.</text>
</comment>
<feature type="signal peptide" evidence="1">
    <location>
        <begin position="1"/>
        <end position="18"/>
    </location>
</feature>
<organism evidence="2 3">
    <name type="scientific">Photobacterium carnosum</name>
    <dbReference type="NCBI Taxonomy" id="2023717"/>
    <lineage>
        <taxon>Bacteria</taxon>
        <taxon>Pseudomonadati</taxon>
        <taxon>Pseudomonadota</taxon>
        <taxon>Gammaproteobacteria</taxon>
        <taxon>Vibrionales</taxon>
        <taxon>Vibrionaceae</taxon>
        <taxon>Photobacterium</taxon>
    </lineage>
</organism>
<evidence type="ECO:0000313" key="2">
    <source>
        <dbReference type="EMBL" id="PLC59904.1"/>
    </source>
</evidence>
<name>A0A2N4UY01_9GAMM</name>
<dbReference type="GeneID" id="69963508"/>
<keyword evidence="3" id="KW-1185">Reference proteome</keyword>
<dbReference type="InterPro" id="IPR005619">
    <property type="entry name" value="Uncharacterised_YajG"/>
</dbReference>
<dbReference type="Pfam" id="PF03923">
    <property type="entry name" value="Lipoprotein_16"/>
    <property type="match status" value="1"/>
</dbReference>
<dbReference type="PROSITE" id="PS51257">
    <property type="entry name" value="PROKAR_LIPOPROTEIN"/>
    <property type="match status" value="1"/>
</dbReference>
<reference evidence="2 3" key="1">
    <citation type="journal article" date="2018" name="Syst. Appl. Microbiol.">
        <title>Photobacterium carnosum sp. nov., isolated from spoiled modified atmosphere packaged poultry meat.</title>
        <authorList>
            <person name="Hilgarth M."/>
            <person name="Fuertes S."/>
            <person name="Ehrmann M."/>
            <person name="Vogel R.F."/>
        </authorList>
    </citation>
    <scope>NUCLEOTIDE SEQUENCE [LARGE SCALE GENOMIC DNA]</scope>
    <source>
        <strain evidence="2 3">TMW 2.2021</strain>
    </source>
</reference>